<dbReference type="CDD" id="cd18315">
    <property type="entry name" value="BTB_POZ_BAB-like"/>
    <property type="match status" value="1"/>
</dbReference>
<feature type="non-terminal residue" evidence="4">
    <location>
        <position position="1"/>
    </location>
</feature>
<dbReference type="InterPro" id="IPR011333">
    <property type="entry name" value="SKP1/BTB/POZ_sf"/>
</dbReference>
<dbReference type="PROSITE" id="PS50097">
    <property type="entry name" value="BTB"/>
    <property type="match status" value="1"/>
</dbReference>
<dbReference type="InterPro" id="IPR000210">
    <property type="entry name" value="BTB/POZ_dom"/>
</dbReference>
<dbReference type="OrthoDB" id="6359816at2759"/>
<accession>A0A5N5TA37</accession>
<feature type="compositionally biased region" description="Basic and acidic residues" evidence="2">
    <location>
        <begin position="359"/>
        <end position="370"/>
    </location>
</feature>
<dbReference type="GO" id="GO:0006357">
    <property type="term" value="P:regulation of transcription by RNA polymerase II"/>
    <property type="evidence" value="ECO:0007669"/>
    <property type="project" value="TreeGrafter"/>
</dbReference>
<feature type="domain" description="BTB" evidence="3">
    <location>
        <begin position="49"/>
        <end position="114"/>
    </location>
</feature>
<evidence type="ECO:0000256" key="2">
    <source>
        <dbReference type="SAM" id="MobiDB-lite"/>
    </source>
</evidence>
<comment type="caution">
    <text evidence="4">The sequence shown here is derived from an EMBL/GenBank/DDBJ whole genome shotgun (WGS) entry which is preliminary data.</text>
</comment>
<evidence type="ECO:0000259" key="3">
    <source>
        <dbReference type="PROSITE" id="PS50097"/>
    </source>
</evidence>
<evidence type="ECO:0000256" key="1">
    <source>
        <dbReference type="ARBA" id="ARBA00023242"/>
    </source>
</evidence>
<protein>
    <submittedName>
        <fullName evidence="4">Transcription factor GAGA</fullName>
    </submittedName>
</protein>
<dbReference type="Gene3D" id="3.30.710.10">
    <property type="entry name" value="Potassium Channel Kv1.1, Chain A"/>
    <property type="match status" value="1"/>
</dbReference>
<reference evidence="4 5" key="1">
    <citation type="journal article" date="2019" name="PLoS Biol.">
        <title>Sex chromosomes control vertical transmission of feminizing Wolbachia symbionts in an isopod.</title>
        <authorList>
            <person name="Becking T."/>
            <person name="Chebbi M.A."/>
            <person name="Giraud I."/>
            <person name="Moumen B."/>
            <person name="Laverre T."/>
            <person name="Caubet Y."/>
            <person name="Peccoud J."/>
            <person name="Gilbert C."/>
            <person name="Cordaux R."/>
        </authorList>
    </citation>
    <scope>NUCLEOTIDE SEQUENCE [LARGE SCALE GENOMIC DNA]</scope>
    <source>
        <strain evidence="4">ANa2</strain>
        <tissue evidence="4">Whole body excluding digestive tract and cuticle</tissue>
    </source>
</reference>
<proteinExistence type="predicted"/>
<feature type="region of interest" description="Disordered" evidence="2">
    <location>
        <begin position="266"/>
        <end position="287"/>
    </location>
</feature>
<dbReference type="Pfam" id="PF00651">
    <property type="entry name" value="BTB"/>
    <property type="match status" value="1"/>
</dbReference>
<feature type="region of interest" description="Disordered" evidence="2">
    <location>
        <begin position="339"/>
        <end position="380"/>
    </location>
</feature>
<sequence>SIYIDVLGEMLAKKMAEQAAEGIISFKWNNHKTTFFNVLASLRAKEVCTDATLGCDGKLYPVHKLVLCSSSDYFCDIFKETRCKSPVVILKDVHHNNLEALLDYMYLGEVEIQQKDLPDLIEAAECLRIKGLAVPDDLVLTPSKELSPIKKEVFSKTFTSSSYYSPSDINAKLSLPGSNFSDSEYSLQSNNTRIESEICEPPLKRPKKEKDKSLKLNDSKNFSSRISEDFCKALNAVEVPLRNHSDQHQTSLNPFPDSCTIQKKTSENETYHSNTSMKKVQLKRKRNLKRSLSVKESIIKNCNSSKAGEAFCSDIPELQISKHNVISIKVEHASLDKAEKTLNSENEEENSLRSINNVDRNHFEEPENKSLRARNRKSRGGLEERNRLCEEFCDEIGVPNFSESLTPYIAGHDLEIKEKRHLSNKLIEELAEHLYLHNMLERMENSGLRSNFYRMLQQRIINKYPNIIQEESKRKSGKKGPLSSIINRVSAKICNLARKYKEAEKTNEATSSNSLTENNLNPENVDEDEGKEDIDAIVTEHSFESNSENIKMEYDSNDPDENPAFHIADS</sequence>
<dbReference type="PANTHER" id="PTHR23110:SF98">
    <property type="entry name" value="PRE-LOLA-G, ISOFORM C-RELATED"/>
    <property type="match status" value="1"/>
</dbReference>
<dbReference type="GO" id="GO:0005634">
    <property type="term" value="C:nucleus"/>
    <property type="evidence" value="ECO:0007669"/>
    <property type="project" value="TreeGrafter"/>
</dbReference>
<dbReference type="InterPro" id="IPR051095">
    <property type="entry name" value="Dros_DevTransReg"/>
</dbReference>
<organism evidence="4 5">
    <name type="scientific">Armadillidium nasatum</name>
    <dbReference type="NCBI Taxonomy" id="96803"/>
    <lineage>
        <taxon>Eukaryota</taxon>
        <taxon>Metazoa</taxon>
        <taxon>Ecdysozoa</taxon>
        <taxon>Arthropoda</taxon>
        <taxon>Crustacea</taxon>
        <taxon>Multicrustacea</taxon>
        <taxon>Malacostraca</taxon>
        <taxon>Eumalacostraca</taxon>
        <taxon>Peracarida</taxon>
        <taxon>Isopoda</taxon>
        <taxon>Oniscidea</taxon>
        <taxon>Crinocheta</taxon>
        <taxon>Armadillidiidae</taxon>
        <taxon>Armadillidium</taxon>
    </lineage>
</organism>
<dbReference type="SMART" id="SM00225">
    <property type="entry name" value="BTB"/>
    <property type="match status" value="1"/>
</dbReference>
<dbReference type="PANTHER" id="PTHR23110">
    <property type="entry name" value="BTB DOMAIN TRANSCRIPTION FACTOR"/>
    <property type="match status" value="1"/>
</dbReference>
<dbReference type="AlphaFoldDB" id="A0A5N5TA37"/>
<keyword evidence="5" id="KW-1185">Reference proteome</keyword>
<dbReference type="Proteomes" id="UP000326759">
    <property type="component" value="Unassembled WGS sequence"/>
</dbReference>
<evidence type="ECO:0000313" key="4">
    <source>
        <dbReference type="EMBL" id="KAB7503514.1"/>
    </source>
</evidence>
<evidence type="ECO:0000313" key="5">
    <source>
        <dbReference type="Proteomes" id="UP000326759"/>
    </source>
</evidence>
<keyword evidence="1" id="KW-0539">Nucleus</keyword>
<feature type="region of interest" description="Disordered" evidence="2">
    <location>
        <begin position="503"/>
        <end position="570"/>
    </location>
</feature>
<gene>
    <name evidence="4" type="primary">Trl_1</name>
    <name evidence="4" type="ORF">Anas_05395</name>
</gene>
<name>A0A5N5TA37_9CRUS</name>
<feature type="compositionally biased region" description="Low complexity" evidence="2">
    <location>
        <begin position="508"/>
        <end position="523"/>
    </location>
</feature>
<dbReference type="EMBL" id="SEYY01005039">
    <property type="protein sequence ID" value="KAB7503514.1"/>
    <property type="molecule type" value="Genomic_DNA"/>
</dbReference>
<dbReference type="SUPFAM" id="SSF54695">
    <property type="entry name" value="POZ domain"/>
    <property type="match status" value="1"/>
</dbReference>